<reference evidence="7 8" key="1">
    <citation type="submission" date="2018-01" db="EMBL/GenBank/DDBJ databases">
        <title>A novel member of the phylum Bacteroidetes isolated from glacier ice.</title>
        <authorList>
            <person name="Liu Q."/>
            <person name="Xin Y.-H."/>
        </authorList>
    </citation>
    <scope>NUCLEOTIDE SEQUENCE [LARGE SCALE GENOMIC DNA]</scope>
    <source>
        <strain evidence="7 8">RB1R16</strain>
    </source>
</reference>
<dbReference type="Pfam" id="PF01810">
    <property type="entry name" value="LysE"/>
    <property type="match status" value="1"/>
</dbReference>
<feature type="transmembrane region" description="Helical" evidence="6">
    <location>
        <begin position="184"/>
        <end position="204"/>
    </location>
</feature>
<evidence type="ECO:0008006" key="9">
    <source>
        <dbReference type="Google" id="ProtNLM"/>
    </source>
</evidence>
<keyword evidence="4 6" id="KW-1133">Transmembrane helix</keyword>
<gene>
    <name evidence="7" type="ORF">CJD36_017975</name>
</gene>
<dbReference type="RefSeq" id="WP_105040585.1">
    <property type="nucleotide sequence ID" value="NZ_PPSL01000005.1"/>
</dbReference>
<comment type="subcellular location">
    <subcellularLocation>
        <location evidence="1">Cell membrane</location>
        <topology evidence="1">Multi-pass membrane protein</topology>
    </subcellularLocation>
</comment>
<name>A0A2S7SSC7_9BACT</name>
<dbReference type="EMBL" id="PPSL01000005">
    <property type="protein sequence ID" value="PQJ09813.1"/>
    <property type="molecule type" value="Genomic_DNA"/>
</dbReference>
<keyword evidence="5 6" id="KW-0472">Membrane</keyword>
<evidence type="ECO:0000256" key="1">
    <source>
        <dbReference type="ARBA" id="ARBA00004651"/>
    </source>
</evidence>
<dbReference type="GO" id="GO:0005886">
    <property type="term" value="C:plasma membrane"/>
    <property type="evidence" value="ECO:0007669"/>
    <property type="project" value="UniProtKB-SubCell"/>
</dbReference>
<sequence length="212" mass="22729">MQLEVLDAVIKGVLVGLFMAISVGPTLFAVIKYSMDNSYKAGLAFVLGVSFSDFLYVTIANVAASWLIVLGKHGDMIAYIGSAILIIVGTAGTLRKMKPKRPAKEAATISGAHYVRIWASGFIINTINPGVIISWLAAVSATANKTGGYRLILFGTCLVLILSIDFLKVFLAEKIRVLLTPRRLIYVQRGSSLIIACLGALLLVKTLMSHGT</sequence>
<feature type="transmembrane region" description="Helical" evidence="6">
    <location>
        <begin position="12"/>
        <end position="31"/>
    </location>
</feature>
<keyword evidence="2" id="KW-1003">Cell membrane</keyword>
<dbReference type="PANTHER" id="PTHR30086:SF20">
    <property type="entry name" value="ARGININE EXPORTER PROTEIN ARGO-RELATED"/>
    <property type="match status" value="1"/>
</dbReference>
<feature type="transmembrane region" description="Helical" evidence="6">
    <location>
        <begin position="43"/>
        <end position="70"/>
    </location>
</feature>
<evidence type="ECO:0000256" key="3">
    <source>
        <dbReference type="ARBA" id="ARBA00022692"/>
    </source>
</evidence>
<evidence type="ECO:0000256" key="2">
    <source>
        <dbReference type="ARBA" id="ARBA00022475"/>
    </source>
</evidence>
<feature type="transmembrane region" description="Helical" evidence="6">
    <location>
        <begin position="76"/>
        <end position="94"/>
    </location>
</feature>
<comment type="caution">
    <text evidence="7">The sequence shown here is derived from an EMBL/GenBank/DDBJ whole genome shotgun (WGS) entry which is preliminary data.</text>
</comment>
<evidence type="ECO:0000256" key="4">
    <source>
        <dbReference type="ARBA" id="ARBA00022989"/>
    </source>
</evidence>
<keyword evidence="3 6" id="KW-0812">Transmembrane</keyword>
<dbReference type="OrthoDB" id="679767at2"/>
<dbReference type="GO" id="GO:0015171">
    <property type="term" value="F:amino acid transmembrane transporter activity"/>
    <property type="evidence" value="ECO:0007669"/>
    <property type="project" value="TreeGrafter"/>
</dbReference>
<evidence type="ECO:0000256" key="6">
    <source>
        <dbReference type="SAM" id="Phobius"/>
    </source>
</evidence>
<feature type="transmembrane region" description="Helical" evidence="6">
    <location>
        <begin position="149"/>
        <end position="172"/>
    </location>
</feature>
<dbReference type="InterPro" id="IPR001123">
    <property type="entry name" value="LeuE-type"/>
</dbReference>
<dbReference type="AlphaFoldDB" id="A0A2S7SSC7"/>
<evidence type="ECO:0000256" key="5">
    <source>
        <dbReference type="ARBA" id="ARBA00023136"/>
    </source>
</evidence>
<evidence type="ECO:0000313" key="7">
    <source>
        <dbReference type="EMBL" id="PQJ09813.1"/>
    </source>
</evidence>
<accession>A0A2S7SSC7</accession>
<dbReference type="Proteomes" id="UP000239872">
    <property type="component" value="Unassembled WGS sequence"/>
</dbReference>
<keyword evidence="8" id="KW-1185">Reference proteome</keyword>
<feature type="transmembrane region" description="Helical" evidence="6">
    <location>
        <begin position="115"/>
        <end position="137"/>
    </location>
</feature>
<dbReference type="PANTHER" id="PTHR30086">
    <property type="entry name" value="ARGININE EXPORTER PROTEIN ARGO"/>
    <property type="match status" value="1"/>
</dbReference>
<evidence type="ECO:0000313" key="8">
    <source>
        <dbReference type="Proteomes" id="UP000239872"/>
    </source>
</evidence>
<organism evidence="7 8">
    <name type="scientific">Flavipsychrobacter stenotrophus</name>
    <dbReference type="NCBI Taxonomy" id="2077091"/>
    <lineage>
        <taxon>Bacteria</taxon>
        <taxon>Pseudomonadati</taxon>
        <taxon>Bacteroidota</taxon>
        <taxon>Chitinophagia</taxon>
        <taxon>Chitinophagales</taxon>
        <taxon>Chitinophagaceae</taxon>
        <taxon>Flavipsychrobacter</taxon>
    </lineage>
</organism>
<proteinExistence type="predicted"/>
<protein>
    <recommendedName>
        <fullName evidence="9">Lysine transporter LysE</fullName>
    </recommendedName>
</protein>